<dbReference type="AlphaFoldDB" id="A0A327ZUB5"/>
<gene>
    <name evidence="1" type="ORF">BHU61_07745</name>
</gene>
<keyword evidence="2" id="KW-1185">Reference proteome</keyword>
<reference evidence="1 2" key="1">
    <citation type="journal article" date="2018" name="Front. Microbiol.">
        <title>Description and Comparative Genomics of Macrococcus caseolyticus subsp. hominis subsp. nov., Macrococcus goetzii sp. nov., Macrococcus epidermidis sp. nov., and Macrococcus bohemicus sp. nov., Novel Macrococci From Human Clinical Material With Virulence Potential and Suspected Uptake of Foreign DNA by Natural Transformation.</title>
        <authorList>
            <person name="Maslanova I."/>
            <person name="Wertheimer Z."/>
            <person name="Sedlacek I."/>
            <person name="Svec P."/>
            <person name="Indrakova A."/>
            <person name="Kovarovic V."/>
            <person name="Schumann P."/>
            <person name="Sproer C."/>
            <person name="Kralova S."/>
            <person name="Sedo O."/>
            <person name="Kristofova L."/>
            <person name="Vrbovska V."/>
            <person name="Fuzik T."/>
            <person name="Petras P."/>
            <person name="Zdrahal Z."/>
            <person name="Ruzickova V."/>
            <person name="Doskar J."/>
            <person name="Pantucek R."/>
        </authorList>
    </citation>
    <scope>NUCLEOTIDE SEQUENCE [LARGE SCALE GENOMIC DNA]</scope>
    <source>
        <strain evidence="1 2">01/688</strain>
    </source>
</reference>
<organism evidence="1 2">
    <name type="scientific">Macrococcus epidermidis</name>
    <dbReference type="NCBI Taxonomy" id="1902580"/>
    <lineage>
        <taxon>Bacteria</taxon>
        <taxon>Bacillati</taxon>
        <taxon>Bacillota</taxon>
        <taxon>Bacilli</taxon>
        <taxon>Bacillales</taxon>
        <taxon>Staphylococcaceae</taxon>
        <taxon>Macrococcus</taxon>
    </lineage>
</organism>
<evidence type="ECO:0000313" key="2">
    <source>
        <dbReference type="Proteomes" id="UP000249808"/>
    </source>
</evidence>
<dbReference type="RefSeq" id="WP_111715927.1">
    <property type="nucleotide sequence ID" value="NZ_JBHSSR010000013.1"/>
</dbReference>
<sequence>MNKKLLSVSIASVIISTSLSNIILQDHKIAHADSTTPENTTVDLQKYDKYITVSQGKYVANLPSDTPAEIVKSINNSLKTTNDSLSASGNFIDPTTKEIVNEASLLESSKRPSHQIKKYYWGVKHIFRTNAAVDYQAGKWESASRRILLMSLVPGVAVVGIPSAGYADLLAHDLRNYNSAHQKSKIYMNVTNYFKYSFGIWKD</sequence>
<accession>A0A327ZUB5</accession>
<dbReference type="Proteomes" id="UP000249808">
    <property type="component" value="Unassembled WGS sequence"/>
</dbReference>
<proteinExistence type="predicted"/>
<comment type="caution">
    <text evidence="1">The sequence shown here is derived from an EMBL/GenBank/DDBJ whole genome shotgun (WGS) entry which is preliminary data.</text>
</comment>
<protein>
    <submittedName>
        <fullName evidence="1">Uncharacterized protein</fullName>
    </submittedName>
</protein>
<evidence type="ECO:0000313" key="1">
    <source>
        <dbReference type="EMBL" id="RAK44598.1"/>
    </source>
</evidence>
<dbReference type="EMBL" id="PZJH01000003">
    <property type="protein sequence ID" value="RAK44598.1"/>
    <property type="molecule type" value="Genomic_DNA"/>
</dbReference>
<name>A0A327ZUB5_9STAP</name>